<evidence type="ECO:0000259" key="5">
    <source>
        <dbReference type="PROSITE" id="PS50089"/>
    </source>
</evidence>
<keyword evidence="2 4" id="KW-0863">Zinc-finger</keyword>
<dbReference type="GO" id="GO:0008270">
    <property type="term" value="F:zinc ion binding"/>
    <property type="evidence" value="ECO:0007669"/>
    <property type="project" value="UniProtKB-KW"/>
</dbReference>
<dbReference type="PROSITE" id="PS00518">
    <property type="entry name" value="ZF_RING_1"/>
    <property type="match status" value="1"/>
</dbReference>
<sequence length="290" mass="31816">MCFWKMTENEKNKPANQYIEMEGIPSLECEICHQAVDEGARCPRVLGCGHSLCTACIAALIQITSLTCPCCRKVFQVASVEQLPVNFGMTKILRALKDCRDGILTNNNAIGSVGSSEVSAKQLYNGNCDLHNSPIEFRCLTCELWMCDICVDKVHENGPDCQVIESVEALSRMKEEHVEESKGLLAATEADLGRVAAICARVTSLQAVLERQQKKLQSVLEEGGRVRDAVFSAHTVLYLTTTPQEVHEAIQAAMACEGAMQIWASRMHKKIPDLTTLTILATVVEVFAVA</sequence>
<evidence type="ECO:0000256" key="3">
    <source>
        <dbReference type="ARBA" id="ARBA00022833"/>
    </source>
</evidence>
<dbReference type="Proteomes" id="UP001497623">
    <property type="component" value="Unassembled WGS sequence"/>
</dbReference>
<protein>
    <recommendedName>
        <fullName evidence="5">RING-type domain-containing protein</fullName>
    </recommendedName>
</protein>
<dbReference type="InterPro" id="IPR001841">
    <property type="entry name" value="Znf_RING"/>
</dbReference>
<evidence type="ECO:0000256" key="4">
    <source>
        <dbReference type="PROSITE-ProRule" id="PRU00175"/>
    </source>
</evidence>
<proteinExistence type="predicted"/>
<dbReference type="Pfam" id="PF00643">
    <property type="entry name" value="zf-B_box"/>
    <property type="match status" value="1"/>
</dbReference>
<dbReference type="Gene3D" id="3.30.160.60">
    <property type="entry name" value="Classic Zinc Finger"/>
    <property type="match status" value="1"/>
</dbReference>
<evidence type="ECO:0000313" key="6">
    <source>
        <dbReference type="EMBL" id="CAL4130306.1"/>
    </source>
</evidence>
<dbReference type="PANTHER" id="PTHR47156:SF10">
    <property type="entry name" value="E3 UBIQUITIN-PROTEIN LIGASE TRIM-21-RELATED"/>
    <property type="match status" value="1"/>
</dbReference>
<keyword evidence="3" id="KW-0862">Zinc</keyword>
<dbReference type="Gene3D" id="3.30.40.10">
    <property type="entry name" value="Zinc/RING finger domain, C3HC4 (zinc finger)"/>
    <property type="match status" value="1"/>
</dbReference>
<organism evidence="6 7">
    <name type="scientific">Meganyctiphanes norvegica</name>
    <name type="common">Northern krill</name>
    <name type="synonym">Thysanopoda norvegica</name>
    <dbReference type="NCBI Taxonomy" id="48144"/>
    <lineage>
        <taxon>Eukaryota</taxon>
        <taxon>Metazoa</taxon>
        <taxon>Ecdysozoa</taxon>
        <taxon>Arthropoda</taxon>
        <taxon>Crustacea</taxon>
        <taxon>Multicrustacea</taxon>
        <taxon>Malacostraca</taxon>
        <taxon>Eumalacostraca</taxon>
        <taxon>Eucarida</taxon>
        <taxon>Euphausiacea</taxon>
        <taxon>Euphausiidae</taxon>
        <taxon>Meganyctiphanes</taxon>
    </lineage>
</organism>
<feature type="domain" description="RING-type" evidence="5">
    <location>
        <begin position="29"/>
        <end position="72"/>
    </location>
</feature>
<dbReference type="InterPro" id="IPR000315">
    <property type="entry name" value="Znf_B-box"/>
</dbReference>
<evidence type="ECO:0000256" key="2">
    <source>
        <dbReference type="ARBA" id="ARBA00022771"/>
    </source>
</evidence>
<name>A0AAV2RKR4_MEGNR</name>
<dbReference type="InterPro" id="IPR017907">
    <property type="entry name" value="Znf_RING_CS"/>
</dbReference>
<dbReference type="EMBL" id="CAXKWB010026492">
    <property type="protein sequence ID" value="CAL4130306.1"/>
    <property type="molecule type" value="Genomic_DNA"/>
</dbReference>
<keyword evidence="7" id="KW-1185">Reference proteome</keyword>
<evidence type="ECO:0000256" key="1">
    <source>
        <dbReference type="ARBA" id="ARBA00022723"/>
    </source>
</evidence>
<gene>
    <name evidence="6" type="ORF">MNOR_LOCUS26469</name>
</gene>
<reference evidence="6 7" key="1">
    <citation type="submission" date="2024-05" db="EMBL/GenBank/DDBJ databases">
        <authorList>
            <person name="Wallberg A."/>
        </authorList>
    </citation>
    <scope>NUCLEOTIDE SEQUENCE [LARGE SCALE GENOMIC DNA]</scope>
</reference>
<evidence type="ECO:0000313" key="7">
    <source>
        <dbReference type="Proteomes" id="UP001497623"/>
    </source>
</evidence>
<dbReference type="PANTHER" id="PTHR47156">
    <property type="entry name" value="PROTEIN CBG20824"/>
    <property type="match status" value="1"/>
</dbReference>
<accession>A0AAV2RKR4</accession>
<dbReference type="InterPro" id="IPR013083">
    <property type="entry name" value="Znf_RING/FYVE/PHD"/>
</dbReference>
<comment type="caution">
    <text evidence="6">The sequence shown here is derived from an EMBL/GenBank/DDBJ whole genome shotgun (WGS) entry which is preliminary data.</text>
</comment>
<dbReference type="SMART" id="SM00184">
    <property type="entry name" value="RING"/>
    <property type="match status" value="1"/>
</dbReference>
<dbReference type="SUPFAM" id="SSF57845">
    <property type="entry name" value="B-box zinc-binding domain"/>
    <property type="match status" value="1"/>
</dbReference>
<dbReference type="InterPro" id="IPR052667">
    <property type="entry name" value="E3_ubiquitin-ligase_RING"/>
</dbReference>
<dbReference type="AlphaFoldDB" id="A0AAV2RKR4"/>
<dbReference type="SUPFAM" id="SSF57850">
    <property type="entry name" value="RING/U-box"/>
    <property type="match status" value="1"/>
</dbReference>
<keyword evidence="1" id="KW-0479">Metal-binding</keyword>
<dbReference type="PROSITE" id="PS50089">
    <property type="entry name" value="ZF_RING_2"/>
    <property type="match status" value="1"/>
</dbReference>
<feature type="non-terminal residue" evidence="6">
    <location>
        <position position="290"/>
    </location>
</feature>